<dbReference type="Gene3D" id="1.10.3210.50">
    <property type="match status" value="1"/>
</dbReference>
<evidence type="ECO:0000259" key="1">
    <source>
        <dbReference type="SMART" id="SM00471"/>
    </source>
</evidence>
<keyword evidence="3" id="KW-1185">Reference proteome</keyword>
<evidence type="ECO:0000313" key="3">
    <source>
        <dbReference type="Proteomes" id="UP001358417"/>
    </source>
</evidence>
<accession>A0AAV9N0J9</accession>
<name>A0AAV9N0J9_9EURO</name>
<dbReference type="SUPFAM" id="SSF109604">
    <property type="entry name" value="HD-domain/PDEase-like"/>
    <property type="match status" value="1"/>
</dbReference>
<dbReference type="SMART" id="SM00471">
    <property type="entry name" value="HDc"/>
    <property type="match status" value="1"/>
</dbReference>
<dbReference type="Proteomes" id="UP001358417">
    <property type="component" value="Unassembled WGS sequence"/>
</dbReference>
<gene>
    <name evidence="2" type="ORF">LTR84_008213</name>
</gene>
<protein>
    <recommendedName>
        <fullName evidence="1">HD/PDEase domain-containing protein</fullName>
    </recommendedName>
</protein>
<dbReference type="GeneID" id="89976377"/>
<dbReference type="PANTHER" id="PTHR33594">
    <property type="entry name" value="SUPERFAMILY HYDROLASE, PUTATIVE (AFU_ORTHOLOGUE AFUA_1G03035)-RELATED"/>
    <property type="match status" value="1"/>
</dbReference>
<dbReference type="CDD" id="cd00077">
    <property type="entry name" value="HDc"/>
    <property type="match status" value="1"/>
</dbReference>
<feature type="domain" description="HD/PDEase" evidence="1">
    <location>
        <begin position="40"/>
        <end position="170"/>
    </location>
</feature>
<reference evidence="2 3" key="1">
    <citation type="submission" date="2023-08" db="EMBL/GenBank/DDBJ databases">
        <title>Black Yeasts Isolated from many extreme environments.</title>
        <authorList>
            <person name="Coleine C."/>
            <person name="Stajich J.E."/>
            <person name="Selbmann L."/>
        </authorList>
    </citation>
    <scope>NUCLEOTIDE SEQUENCE [LARGE SCALE GENOMIC DNA]</scope>
    <source>
        <strain evidence="2 3">CCFEE 5792</strain>
    </source>
</reference>
<dbReference type="EMBL" id="JAVRRD010000030">
    <property type="protein sequence ID" value="KAK5046411.1"/>
    <property type="molecule type" value="Genomic_DNA"/>
</dbReference>
<dbReference type="InterPro" id="IPR003607">
    <property type="entry name" value="HD/PDEase_dom"/>
</dbReference>
<comment type="caution">
    <text evidence="2">The sequence shown here is derived from an EMBL/GenBank/DDBJ whole genome shotgun (WGS) entry which is preliminary data.</text>
</comment>
<organism evidence="2 3">
    <name type="scientific">Exophiala bonariae</name>
    <dbReference type="NCBI Taxonomy" id="1690606"/>
    <lineage>
        <taxon>Eukaryota</taxon>
        <taxon>Fungi</taxon>
        <taxon>Dikarya</taxon>
        <taxon>Ascomycota</taxon>
        <taxon>Pezizomycotina</taxon>
        <taxon>Eurotiomycetes</taxon>
        <taxon>Chaetothyriomycetidae</taxon>
        <taxon>Chaetothyriales</taxon>
        <taxon>Herpotrichiellaceae</taxon>
        <taxon>Exophiala</taxon>
    </lineage>
</organism>
<evidence type="ECO:0000313" key="2">
    <source>
        <dbReference type="EMBL" id="KAK5046411.1"/>
    </source>
</evidence>
<dbReference type="RefSeq" id="XP_064702002.1">
    <property type="nucleotide sequence ID" value="XM_064851761.1"/>
</dbReference>
<dbReference type="PANTHER" id="PTHR33594:SF1">
    <property type="entry name" value="HD_PDEASE DOMAIN-CONTAINING PROTEIN"/>
    <property type="match status" value="1"/>
</dbReference>
<sequence>MPKAKSSHPASYSSLSDQEIAVVNKIYAFTEEYFKNPRFDASHDFNHVKRVVSNALIILEKEEELRNHKLLPALNPLNVILGALLHDVEDKKYLTGDETGSPTKRAVIEAGLSEDYATHMQQLVEGVSYSSEVKDPRRVIELIEAIPELAIVQDADRLDAIGAIGIGRCFTFTGAKGFKSLQDAIDHFEDKLLKLEAMMKTETGMAMAEERSARIREFMSWWHEEVDAANQ</sequence>
<proteinExistence type="predicted"/>
<dbReference type="AlphaFoldDB" id="A0AAV9N0J9"/>